<keyword evidence="4" id="KW-0285">Flavoprotein</keyword>
<sequence length="411" mass="44691">MTQISSNHKDVIIIGGGLIGLTMAQSLASHGLSAHVVDRADPHAMMVKGFDGRTTAISSSTMAMFDAIGLGEKLDGKGCPINQIWVSDGLKKGALDFIPEAKDGFLGKMFENRILRQKLYEMVSASDLITLHMPRNIISQSRDDHRATLTLDNGDILTASLLIVAEGRQSKTRDDAGLKRAHWQYNHIAMVGAICHEKPHQNIAYEIFYPAGPFAILPMLDNEKGQHRSAIVWSVDEKDAPAYLKMGPRGYAAELETQMGGILGKIDLAADFASYPLSFHNCIDITANRLALVGDSAHGMHPIAGQGLNLGMRDVAALTEILVEASRLGLEAGDAQNLARYQKWRSIDTLSVSVATDILNRLFSVSGKTASAIRRFGLSMVQRTKPLKSFFMSEARGESGALPILLRGERI</sequence>
<evidence type="ECO:0000256" key="1">
    <source>
        <dbReference type="ARBA" id="ARBA00001974"/>
    </source>
</evidence>
<dbReference type="STRING" id="1913578.LPB140_11225"/>
<dbReference type="GO" id="GO:0071949">
    <property type="term" value="F:FAD binding"/>
    <property type="evidence" value="ECO:0007669"/>
    <property type="project" value="InterPro"/>
</dbReference>
<dbReference type="PRINTS" id="PR00420">
    <property type="entry name" value="RNGMNOXGNASE"/>
</dbReference>
<proteinExistence type="inferred from homology"/>
<dbReference type="GO" id="GO:0006744">
    <property type="term" value="P:ubiquinone biosynthetic process"/>
    <property type="evidence" value="ECO:0007669"/>
    <property type="project" value="UniProtKB-UniPathway"/>
</dbReference>
<evidence type="ECO:0000259" key="8">
    <source>
        <dbReference type="Pfam" id="PF01494"/>
    </source>
</evidence>
<comment type="pathway">
    <text evidence="2">Cofactor biosynthesis; ubiquinone biosynthesis.</text>
</comment>
<accession>A0A1L3JDQ7</accession>
<evidence type="ECO:0000256" key="4">
    <source>
        <dbReference type="ARBA" id="ARBA00022630"/>
    </source>
</evidence>
<feature type="domain" description="FAD-binding" evidence="8">
    <location>
        <begin position="10"/>
        <end position="342"/>
    </location>
</feature>
<comment type="cofactor">
    <cofactor evidence="1">
        <name>FAD</name>
        <dbReference type="ChEBI" id="CHEBI:57692"/>
    </cofactor>
</comment>
<evidence type="ECO:0000256" key="6">
    <source>
        <dbReference type="ARBA" id="ARBA00023002"/>
    </source>
</evidence>
<reference evidence="9 10" key="1">
    <citation type="submission" date="2016-11" db="EMBL/GenBank/DDBJ databases">
        <title>Sphingorhabdus sp. LPB0140, isolated from marine environment.</title>
        <authorList>
            <person name="Kim E."/>
            <person name="Yi H."/>
        </authorList>
    </citation>
    <scope>NUCLEOTIDE SEQUENCE [LARGE SCALE GENOMIC DNA]</scope>
    <source>
        <strain evidence="9 10">LPB0140</strain>
    </source>
</reference>
<keyword evidence="5" id="KW-0274">FAD</keyword>
<evidence type="ECO:0000256" key="2">
    <source>
        <dbReference type="ARBA" id="ARBA00004749"/>
    </source>
</evidence>
<dbReference type="PANTHER" id="PTHR43876">
    <property type="entry name" value="UBIQUINONE BIOSYNTHESIS MONOOXYGENASE COQ6, MITOCHONDRIAL"/>
    <property type="match status" value="1"/>
</dbReference>
<dbReference type="InterPro" id="IPR010971">
    <property type="entry name" value="UbiH/COQ6"/>
</dbReference>
<dbReference type="RefSeq" id="WP_072559911.1">
    <property type="nucleotide sequence ID" value="NZ_CP018154.1"/>
</dbReference>
<dbReference type="InterPro" id="IPR018168">
    <property type="entry name" value="Ubi_Hdrlase_CS"/>
</dbReference>
<keyword evidence="9" id="KW-0830">Ubiquinone</keyword>
<dbReference type="InterPro" id="IPR002938">
    <property type="entry name" value="FAD-bd"/>
</dbReference>
<dbReference type="InterPro" id="IPR051205">
    <property type="entry name" value="UbiH/COQ6_monooxygenase"/>
</dbReference>
<dbReference type="KEGG" id="sphl:LPB140_11225"/>
<keyword evidence="10" id="KW-1185">Reference proteome</keyword>
<gene>
    <name evidence="9" type="ORF">LPB140_11225</name>
</gene>
<evidence type="ECO:0000256" key="7">
    <source>
        <dbReference type="ARBA" id="ARBA00023033"/>
    </source>
</evidence>
<dbReference type="NCBIfam" id="TIGR01988">
    <property type="entry name" value="Ubi-OHases"/>
    <property type="match status" value="1"/>
</dbReference>
<dbReference type="SUPFAM" id="SSF51905">
    <property type="entry name" value="FAD/NAD(P)-binding domain"/>
    <property type="match status" value="1"/>
</dbReference>
<dbReference type="InterPro" id="IPR036188">
    <property type="entry name" value="FAD/NAD-bd_sf"/>
</dbReference>
<name>A0A1L3JDQ7_9SPHN</name>
<dbReference type="Gene3D" id="3.50.50.60">
    <property type="entry name" value="FAD/NAD(P)-binding domain"/>
    <property type="match status" value="2"/>
</dbReference>
<dbReference type="GO" id="GO:0016705">
    <property type="term" value="F:oxidoreductase activity, acting on paired donors, with incorporation or reduction of molecular oxygen"/>
    <property type="evidence" value="ECO:0007669"/>
    <property type="project" value="InterPro"/>
</dbReference>
<keyword evidence="7" id="KW-0503">Monooxygenase</keyword>
<comment type="similarity">
    <text evidence="3">Belongs to the UbiH/COQ6 family.</text>
</comment>
<dbReference type="Proteomes" id="UP000242561">
    <property type="component" value="Chromosome"/>
</dbReference>
<keyword evidence="6" id="KW-0560">Oxidoreductase</keyword>
<protein>
    <submittedName>
        <fullName evidence="9">Ubiquinone biosynthesis protein UbiH</fullName>
    </submittedName>
</protein>
<dbReference type="EMBL" id="CP018154">
    <property type="protein sequence ID" value="APG63260.1"/>
    <property type="molecule type" value="Genomic_DNA"/>
</dbReference>
<evidence type="ECO:0000313" key="10">
    <source>
        <dbReference type="Proteomes" id="UP000242561"/>
    </source>
</evidence>
<dbReference type="GO" id="GO:0004497">
    <property type="term" value="F:monooxygenase activity"/>
    <property type="evidence" value="ECO:0007669"/>
    <property type="project" value="UniProtKB-KW"/>
</dbReference>
<evidence type="ECO:0000256" key="5">
    <source>
        <dbReference type="ARBA" id="ARBA00022827"/>
    </source>
</evidence>
<dbReference type="UniPathway" id="UPA00232"/>
<dbReference type="PROSITE" id="PS01304">
    <property type="entry name" value="UBIH"/>
    <property type="match status" value="1"/>
</dbReference>
<dbReference type="AlphaFoldDB" id="A0A1L3JDQ7"/>
<evidence type="ECO:0000256" key="3">
    <source>
        <dbReference type="ARBA" id="ARBA00005349"/>
    </source>
</evidence>
<organism evidence="9 10">
    <name type="scientific">Sphingorhabdus lutea</name>
    <dbReference type="NCBI Taxonomy" id="1913578"/>
    <lineage>
        <taxon>Bacteria</taxon>
        <taxon>Pseudomonadati</taxon>
        <taxon>Pseudomonadota</taxon>
        <taxon>Alphaproteobacteria</taxon>
        <taxon>Sphingomonadales</taxon>
        <taxon>Sphingomonadaceae</taxon>
        <taxon>Sphingorhabdus</taxon>
    </lineage>
</organism>
<dbReference type="PANTHER" id="PTHR43876:SF7">
    <property type="entry name" value="UBIQUINONE BIOSYNTHESIS MONOOXYGENASE COQ6, MITOCHONDRIAL"/>
    <property type="match status" value="1"/>
</dbReference>
<dbReference type="OrthoDB" id="9796623at2"/>
<dbReference type="Pfam" id="PF01494">
    <property type="entry name" value="FAD_binding_3"/>
    <property type="match status" value="1"/>
</dbReference>
<evidence type="ECO:0000313" key="9">
    <source>
        <dbReference type="EMBL" id="APG63260.1"/>
    </source>
</evidence>